<keyword evidence="1" id="KW-0472">Membrane</keyword>
<dbReference type="EMBL" id="UOFY01000058">
    <property type="protein sequence ID" value="VAX10966.1"/>
    <property type="molecule type" value="Genomic_DNA"/>
</dbReference>
<reference evidence="2" key="1">
    <citation type="submission" date="2018-06" db="EMBL/GenBank/DDBJ databases">
        <authorList>
            <person name="Zhirakovskaya E."/>
        </authorList>
    </citation>
    <scope>NUCLEOTIDE SEQUENCE</scope>
</reference>
<protein>
    <submittedName>
        <fullName evidence="2">Uncharacterized protein</fullName>
    </submittedName>
</protein>
<gene>
    <name evidence="2" type="ORF">MNBD_GAMMA25-1</name>
</gene>
<sequence>MYRNDLTDKKWQERYDRDIWHLLVKLNNFGRNIPDNAQSILDSIQKKHESLVLKEGVRDEFTHWSESHIGHDLDITVDELFDLAIPELANKLLEDNREFQEGRLDAFRAGVKNHSEIVLQVLHYSNDNNIIAYKVWHAALVGLADLGRTFWSEVSSLLAGMGDGIYSEEPWAVAWWMRKAAKDIEPFSKDEAYFWLIANKLIDNATIEKLDDDSDIINVAINRPVGIITEAVIERFTQCKLEADQGIPEPEYLSMVTRIMTEDKGVCLLGRVILSSRLQYFYAIDREWTISYLLPKFNFANNAEAKYIWQGYLWAPRITADWARELRDYMLMIYQISTKAICISCLFSFVLSTLIYILLVHSEKQ</sequence>
<organism evidence="2">
    <name type="scientific">hydrothermal vent metagenome</name>
    <dbReference type="NCBI Taxonomy" id="652676"/>
    <lineage>
        <taxon>unclassified sequences</taxon>
        <taxon>metagenomes</taxon>
        <taxon>ecological metagenomes</taxon>
    </lineage>
</organism>
<proteinExistence type="predicted"/>
<feature type="transmembrane region" description="Helical" evidence="1">
    <location>
        <begin position="340"/>
        <end position="359"/>
    </location>
</feature>
<name>A0A3B1AY22_9ZZZZ</name>
<accession>A0A3B1AY22</accession>
<keyword evidence="1" id="KW-0812">Transmembrane</keyword>
<dbReference type="AlphaFoldDB" id="A0A3B1AY22"/>
<keyword evidence="1" id="KW-1133">Transmembrane helix</keyword>
<evidence type="ECO:0000256" key="1">
    <source>
        <dbReference type="SAM" id="Phobius"/>
    </source>
</evidence>
<evidence type="ECO:0000313" key="2">
    <source>
        <dbReference type="EMBL" id="VAX10966.1"/>
    </source>
</evidence>